<gene>
    <name evidence="1" type="ORF">HY912_05025</name>
</gene>
<reference evidence="1" key="1">
    <citation type="submission" date="2020-07" db="EMBL/GenBank/DDBJ databases">
        <title>Huge and variable diversity of episymbiotic CPR bacteria and DPANN archaea in groundwater ecosystems.</title>
        <authorList>
            <person name="He C.Y."/>
            <person name="Keren R."/>
            <person name="Whittaker M."/>
            <person name="Farag I.F."/>
            <person name="Doudna J."/>
            <person name="Cate J.H.D."/>
            <person name="Banfield J.F."/>
        </authorList>
    </citation>
    <scope>NUCLEOTIDE SEQUENCE</scope>
    <source>
        <strain evidence="1">NC_groundwater_1664_Pr3_B-0.1um_52_9</strain>
    </source>
</reference>
<evidence type="ECO:0000313" key="1">
    <source>
        <dbReference type="EMBL" id="MBI5248837.1"/>
    </source>
</evidence>
<sequence>MLSKDMVNGMSGFRGFPKESVEFYVELAKNNNKAWFSEHKSAFEKSVMDPAKDFVYSMGNLLKKLSPNVIADPRVNGSIFRPYRDTRFSNDKTPYKTHLGIFFWEGKGPKMECSGYYFHLEPPTIFLAAGMHCFSRSRLELYRNSLADSEFGPEMVKAVERVSKNSGYSVGGKHYKKLPRGYTADGKAAELLLHNGLYAMTESDIPAELYSEDLLEYCLAGFKKMSPIHQRLTEMINRGAAFG</sequence>
<dbReference type="Proteomes" id="UP000807825">
    <property type="component" value="Unassembled WGS sequence"/>
</dbReference>
<proteinExistence type="predicted"/>
<dbReference type="PANTHER" id="PTHR36452:SF1">
    <property type="entry name" value="DUF2461 DOMAIN-CONTAINING PROTEIN"/>
    <property type="match status" value="1"/>
</dbReference>
<evidence type="ECO:0000313" key="2">
    <source>
        <dbReference type="Proteomes" id="UP000807825"/>
    </source>
</evidence>
<dbReference type="PIRSF" id="PIRSF028451">
    <property type="entry name" value="UCP028451"/>
    <property type="match status" value="1"/>
</dbReference>
<name>A0A9D6V019_9BACT</name>
<dbReference type="AlphaFoldDB" id="A0A9D6V019"/>
<dbReference type="EMBL" id="JACRDE010000147">
    <property type="protein sequence ID" value="MBI5248837.1"/>
    <property type="molecule type" value="Genomic_DNA"/>
</dbReference>
<dbReference type="PANTHER" id="PTHR36452">
    <property type="entry name" value="CHROMOSOME 12, WHOLE GENOME SHOTGUN SEQUENCE"/>
    <property type="match status" value="1"/>
</dbReference>
<dbReference type="NCBIfam" id="TIGR02453">
    <property type="entry name" value="TIGR02453 family protein"/>
    <property type="match status" value="1"/>
</dbReference>
<dbReference type="InterPro" id="IPR015996">
    <property type="entry name" value="UCP028451"/>
</dbReference>
<organism evidence="1 2">
    <name type="scientific">Desulfomonile tiedjei</name>
    <dbReference type="NCBI Taxonomy" id="2358"/>
    <lineage>
        <taxon>Bacteria</taxon>
        <taxon>Pseudomonadati</taxon>
        <taxon>Thermodesulfobacteriota</taxon>
        <taxon>Desulfomonilia</taxon>
        <taxon>Desulfomonilales</taxon>
        <taxon>Desulfomonilaceae</taxon>
        <taxon>Desulfomonile</taxon>
    </lineage>
</organism>
<protein>
    <submittedName>
        <fullName evidence="1">DUF2461 domain-containing protein</fullName>
    </submittedName>
</protein>
<accession>A0A9D6V019</accession>
<dbReference type="InterPro" id="IPR012808">
    <property type="entry name" value="CHP02453"/>
</dbReference>
<comment type="caution">
    <text evidence="1">The sequence shown here is derived from an EMBL/GenBank/DDBJ whole genome shotgun (WGS) entry which is preliminary data.</text>
</comment>
<dbReference type="Pfam" id="PF09365">
    <property type="entry name" value="DUF2461"/>
    <property type="match status" value="1"/>
</dbReference>